<dbReference type="InterPro" id="IPR051815">
    <property type="entry name" value="Molybdate_resp_trans_reg"/>
</dbReference>
<evidence type="ECO:0000313" key="8">
    <source>
        <dbReference type="EMBL" id="TLS72655.1"/>
    </source>
</evidence>
<dbReference type="InterPro" id="IPR036390">
    <property type="entry name" value="WH_DNA-bd_sf"/>
</dbReference>
<feature type="domain" description="Mop" evidence="6">
    <location>
        <begin position="123"/>
        <end position="189"/>
    </location>
</feature>
<proteinExistence type="inferred from homology"/>
<dbReference type="InterPro" id="IPR008995">
    <property type="entry name" value="Mo/tungstate-bd_C_term_dom"/>
</dbReference>
<dbReference type="PIRSF" id="PIRSF005763">
    <property type="entry name" value="Txn_reg_ModE"/>
    <property type="match status" value="1"/>
</dbReference>
<dbReference type="NCBIfam" id="TIGR00637">
    <property type="entry name" value="ModE_repress"/>
    <property type="match status" value="1"/>
</dbReference>
<reference evidence="7" key="1">
    <citation type="submission" date="2015-05" db="EMBL/GenBank/DDBJ databases">
        <authorList>
            <person name="Wang D.B."/>
            <person name="Wang M."/>
        </authorList>
    </citation>
    <scope>NUCLEOTIDE SEQUENCE [LARGE SCALE GENOMIC DNA]</scope>
    <source>
        <strain evidence="7">DU22</strain>
    </source>
</reference>
<evidence type="ECO:0000256" key="1">
    <source>
        <dbReference type="ARBA" id="ARBA00008110"/>
    </source>
</evidence>
<evidence type="ECO:0000313" key="9">
    <source>
        <dbReference type="Proteomes" id="UP000093281"/>
    </source>
</evidence>
<dbReference type="InterPro" id="IPR003725">
    <property type="entry name" value="ModE-bd_N"/>
</dbReference>
<evidence type="ECO:0000313" key="10">
    <source>
        <dbReference type="Proteomes" id="UP000308001"/>
    </source>
</evidence>
<feature type="domain" description="Mop" evidence="6">
    <location>
        <begin position="194"/>
        <end position="260"/>
    </location>
</feature>
<sequence>MQISSNLTLELFDKPFLLEKRIALLNAIKKTGSINKASKEVPLSYKAAWEAIEDMNNLSNTPIVIRETGGVGGGGTKLTSYGENLLNTYFLLKEEQKKFLENLHRITDLNSGTLKTIRRLSMQISARNQIIAVVSNINKGAVNAELTLKLKSGKELVSVITLTSVENLDLEKNDEVVALIKSSNVLISTDTSLKVSARNCLRGKIEAINSSDVNSEVVIDIGNTDKIVTIVTTNSVKNLGLEVGLEVDAIIKASDIMIGR</sequence>
<dbReference type="AlphaFoldDB" id="A0A1C0BA37"/>
<dbReference type="PANTHER" id="PTHR30432">
    <property type="entry name" value="TRANSCRIPTIONAL REGULATOR MODE"/>
    <property type="match status" value="1"/>
</dbReference>
<dbReference type="SUPFAM" id="SSF50331">
    <property type="entry name" value="MOP-like"/>
    <property type="match status" value="2"/>
</dbReference>
<reference evidence="8 10" key="3">
    <citation type="submission" date="2019-05" db="EMBL/GenBank/DDBJ databases">
        <title>Arcobacter cibarius and Arcobacter thereius providing challenges in identification an antibiotic susceptibility and Quinolone resistance.</title>
        <authorList>
            <person name="Busch A."/>
            <person name="Hanel I."/>
            <person name="Hotzel H."/>
            <person name="Tomaso H."/>
        </authorList>
    </citation>
    <scope>NUCLEOTIDE SEQUENCE [LARGE SCALE GENOMIC DNA]</scope>
    <source>
        <strain evidence="8 10">17CS1191_2</strain>
    </source>
</reference>
<dbReference type="EMBL" id="LCUJ01000001">
    <property type="protein sequence ID" value="OCM00456.1"/>
    <property type="molecule type" value="Genomic_DNA"/>
</dbReference>
<dbReference type="InterPro" id="IPR005116">
    <property type="entry name" value="Transp-assoc_OB_typ1"/>
</dbReference>
<dbReference type="STRING" id="544718.AAX25_00619"/>
<dbReference type="EMBL" id="VBUF01000002">
    <property type="protein sequence ID" value="TLS72655.1"/>
    <property type="molecule type" value="Genomic_DNA"/>
</dbReference>
<organism evidence="7 9">
    <name type="scientific">Aliarcobacter thereius</name>
    <dbReference type="NCBI Taxonomy" id="544718"/>
    <lineage>
        <taxon>Bacteria</taxon>
        <taxon>Pseudomonadati</taxon>
        <taxon>Campylobacterota</taxon>
        <taxon>Epsilonproteobacteria</taxon>
        <taxon>Campylobacterales</taxon>
        <taxon>Arcobacteraceae</taxon>
        <taxon>Aliarcobacter</taxon>
    </lineage>
</organism>
<dbReference type="GO" id="GO:0030151">
    <property type="term" value="F:molybdenum ion binding"/>
    <property type="evidence" value="ECO:0007669"/>
    <property type="project" value="UniProtKB-UniRule"/>
</dbReference>
<dbReference type="InterPro" id="IPR016462">
    <property type="entry name" value="ModE"/>
</dbReference>
<dbReference type="RefSeq" id="WP_066182082.1">
    <property type="nucleotide sequence ID" value="NZ_LCUJ01000001.1"/>
</dbReference>
<dbReference type="SUPFAM" id="SSF46785">
    <property type="entry name" value="Winged helix' DNA-binding domain"/>
    <property type="match status" value="1"/>
</dbReference>
<dbReference type="Proteomes" id="UP000308001">
    <property type="component" value="Unassembled WGS sequence"/>
</dbReference>
<accession>A0A1C0BA37</accession>
<evidence type="ECO:0000256" key="2">
    <source>
        <dbReference type="ARBA" id="ARBA00022448"/>
    </source>
</evidence>
<dbReference type="NCBIfam" id="TIGR00638">
    <property type="entry name" value="Mop"/>
    <property type="match status" value="2"/>
</dbReference>
<evidence type="ECO:0000256" key="3">
    <source>
        <dbReference type="ARBA" id="ARBA00022505"/>
    </source>
</evidence>
<dbReference type="PROSITE" id="PS51866">
    <property type="entry name" value="MOP"/>
    <property type="match status" value="2"/>
</dbReference>
<evidence type="ECO:0000256" key="5">
    <source>
        <dbReference type="PIRNR" id="PIRNR005763"/>
    </source>
</evidence>
<dbReference type="GO" id="GO:0015689">
    <property type="term" value="P:molybdate ion transport"/>
    <property type="evidence" value="ECO:0007669"/>
    <property type="project" value="UniProtKB-UniRule"/>
</dbReference>
<protein>
    <submittedName>
        <fullName evidence="8">LysR family transcriptional regulator</fullName>
    </submittedName>
    <submittedName>
        <fullName evidence="7">Molybdenum-pterin-binding protein MopA</fullName>
    </submittedName>
</protein>
<evidence type="ECO:0000259" key="6">
    <source>
        <dbReference type="PROSITE" id="PS51866"/>
    </source>
</evidence>
<gene>
    <name evidence="7" type="primary">mopA</name>
    <name evidence="7" type="ORF">AAX29_00460</name>
    <name evidence="8" type="ORF">FE246_04530</name>
</gene>
<reference evidence="9" key="2">
    <citation type="submission" date="2015-05" db="EMBL/GenBank/DDBJ databases">
        <authorList>
            <person name="Rovetto F."/>
            <person name="Cocolin L."/>
            <person name="Illeghems K."/>
            <person name="Van Nieuwerburgh F."/>
            <person name="Houf K."/>
        </authorList>
    </citation>
    <scope>NUCLEOTIDE SEQUENCE [LARGE SCALE GENOMIC DNA]</scope>
    <source>
        <strain evidence="9">DU22</strain>
    </source>
</reference>
<dbReference type="OrthoDB" id="9800709at2"/>
<dbReference type="PATRIC" id="fig|544718.43.peg.604"/>
<dbReference type="Gene3D" id="2.40.50.100">
    <property type="match status" value="2"/>
</dbReference>
<dbReference type="InterPro" id="IPR004606">
    <property type="entry name" value="Mop_domain"/>
</dbReference>
<dbReference type="PANTHER" id="PTHR30432:SF1">
    <property type="entry name" value="DNA-BINDING TRANSCRIPTIONAL DUAL REGULATOR MODE"/>
    <property type="match status" value="1"/>
</dbReference>
<comment type="similarity">
    <text evidence="1 5">Belongs to the ModE family.</text>
</comment>
<dbReference type="Gene3D" id="1.10.10.10">
    <property type="entry name" value="Winged helix-like DNA-binding domain superfamily/Winged helix DNA-binding domain"/>
    <property type="match status" value="1"/>
</dbReference>
<keyword evidence="2 5" id="KW-0813">Transport</keyword>
<evidence type="ECO:0000313" key="7">
    <source>
        <dbReference type="EMBL" id="OCM00456.1"/>
    </source>
</evidence>
<dbReference type="GO" id="GO:0006355">
    <property type="term" value="P:regulation of DNA-templated transcription"/>
    <property type="evidence" value="ECO:0007669"/>
    <property type="project" value="InterPro"/>
</dbReference>
<keyword evidence="3 5" id="KW-0500">Molybdenum</keyword>
<dbReference type="InterPro" id="IPR036388">
    <property type="entry name" value="WH-like_DNA-bd_sf"/>
</dbReference>
<evidence type="ECO:0000256" key="4">
    <source>
        <dbReference type="ARBA" id="ARBA00022737"/>
    </source>
</evidence>
<name>A0A1C0BA37_9BACT</name>
<dbReference type="Proteomes" id="UP000093281">
    <property type="component" value="Unassembled WGS sequence"/>
</dbReference>
<comment type="caution">
    <text evidence="7">The sequence shown here is derived from an EMBL/GenBank/DDBJ whole genome shotgun (WGS) entry which is preliminary data.</text>
</comment>
<dbReference type="Pfam" id="PF03459">
    <property type="entry name" value="TOBE"/>
    <property type="match status" value="2"/>
</dbReference>
<keyword evidence="4" id="KW-0677">Repeat</keyword>